<keyword evidence="8 15" id="KW-0732">Signal</keyword>
<dbReference type="PANTHER" id="PTHR37928:SF2">
    <property type="entry name" value="GPI ANCHORED CFEM DOMAIN PROTEIN (AFU_ORTHOLOGUE AFUA_6G10580)"/>
    <property type="match status" value="1"/>
</dbReference>
<keyword evidence="18" id="KW-1185">Reference proteome</keyword>
<evidence type="ECO:0000256" key="11">
    <source>
        <dbReference type="ARBA" id="ARBA00023157"/>
    </source>
</evidence>
<evidence type="ECO:0000313" key="17">
    <source>
        <dbReference type="EMBL" id="EGG12953.1"/>
    </source>
</evidence>
<dbReference type="VEuPathDB" id="FungiDB:MELLADRAFT_114961"/>
<dbReference type="eggNOG" id="ENOG502SFDE">
    <property type="taxonomic scope" value="Eukaryota"/>
</dbReference>
<dbReference type="RefSeq" id="XP_007403891.1">
    <property type="nucleotide sequence ID" value="XM_007403829.1"/>
</dbReference>
<dbReference type="InterPro" id="IPR051735">
    <property type="entry name" value="CFEM_domain"/>
</dbReference>
<evidence type="ECO:0000256" key="10">
    <source>
        <dbReference type="ARBA" id="ARBA00023136"/>
    </source>
</evidence>
<evidence type="ECO:0000256" key="4">
    <source>
        <dbReference type="ARBA" id="ARBA00022475"/>
    </source>
</evidence>
<dbReference type="GeneID" id="18925500"/>
<dbReference type="GO" id="GO:0005576">
    <property type="term" value="C:extracellular region"/>
    <property type="evidence" value="ECO:0007669"/>
    <property type="project" value="UniProtKB-SubCell"/>
</dbReference>
<keyword evidence="9" id="KW-0408">Iron</keyword>
<dbReference type="AlphaFoldDB" id="F4R4R6"/>
<evidence type="ECO:0000256" key="7">
    <source>
        <dbReference type="ARBA" id="ARBA00022723"/>
    </source>
</evidence>
<protein>
    <submittedName>
        <fullName evidence="17">Secreted protein</fullName>
    </submittedName>
</protein>
<evidence type="ECO:0000256" key="3">
    <source>
        <dbReference type="ARBA" id="ARBA00010031"/>
    </source>
</evidence>
<evidence type="ECO:0000313" key="18">
    <source>
        <dbReference type="Proteomes" id="UP000001072"/>
    </source>
</evidence>
<keyword evidence="5" id="KW-0964">Secreted</keyword>
<evidence type="ECO:0000259" key="16">
    <source>
        <dbReference type="PROSITE" id="PS52012"/>
    </source>
</evidence>
<evidence type="ECO:0000256" key="15">
    <source>
        <dbReference type="SAM" id="SignalP"/>
    </source>
</evidence>
<dbReference type="OrthoDB" id="2505767at2759"/>
<evidence type="ECO:0000256" key="14">
    <source>
        <dbReference type="SAM" id="MobiDB-lite"/>
    </source>
</evidence>
<keyword evidence="13" id="KW-0449">Lipoprotein</keyword>
<organism evidence="18">
    <name type="scientific">Melampsora larici-populina (strain 98AG31 / pathotype 3-4-7)</name>
    <name type="common">Poplar leaf rust fungus</name>
    <dbReference type="NCBI Taxonomy" id="747676"/>
    <lineage>
        <taxon>Eukaryota</taxon>
        <taxon>Fungi</taxon>
        <taxon>Dikarya</taxon>
        <taxon>Basidiomycota</taxon>
        <taxon>Pucciniomycotina</taxon>
        <taxon>Pucciniomycetes</taxon>
        <taxon>Pucciniales</taxon>
        <taxon>Melampsoraceae</taxon>
        <taxon>Melampsora</taxon>
    </lineage>
</organism>
<keyword evidence="6" id="KW-0349">Heme</keyword>
<keyword evidence="7" id="KW-0479">Metal-binding</keyword>
<evidence type="ECO:0000256" key="8">
    <source>
        <dbReference type="ARBA" id="ARBA00022729"/>
    </source>
</evidence>
<dbReference type="EMBL" id="GL883090">
    <property type="protein sequence ID" value="EGG12953.1"/>
    <property type="molecule type" value="Genomic_DNA"/>
</dbReference>
<reference evidence="18" key="1">
    <citation type="journal article" date="2011" name="Proc. Natl. Acad. Sci. U.S.A.">
        <title>Obligate biotrophy features unraveled by the genomic analysis of rust fungi.</title>
        <authorList>
            <person name="Duplessis S."/>
            <person name="Cuomo C.A."/>
            <person name="Lin Y.-C."/>
            <person name="Aerts A."/>
            <person name="Tisserant E."/>
            <person name="Veneault-Fourrey C."/>
            <person name="Joly D.L."/>
            <person name="Hacquard S."/>
            <person name="Amselem J."/>
            <person name="Cantarel B.L."/>
            <person name="Chiu R."/>
            <person name="Coutinho P.M."/>
            <person name="Feau N."/>
            <person name="Field M."/>
            <person name="Frey P."/>
            <person name="Gelhaye E."/>
            <person name="Goldberg J."/>
            <person name="Grabherr M.G."/>
            <person name="Kodira C.D."/>
            <person name="Kohler A."/>
            <person name="Kuees U."/>
            <person name="Lindquist E.A."/>
            <person name="Lucas S.M."/>
            <person name="Mago R."/>
            <person name="Mauceli E."/>
            <person name="Morin E."/>
            <person name="Murat C."/>
            <person name="Pangilinan J.L."/>
            <person name="Park R."/>
            <person name="Pearson M."/>
            <person name="Quesneville H."/>
            <person name="Rouhier N."/>
            <person name="Sakthikumar S."/>
            <person name="Salamov A.A."/>
            <person name="Schmutz J."/>
            <person name="Selles B."/>
            <person name="Shapiro H."/>
            <person name="Tanguay P."/>
            <person name="Tuskan G.A."/>
            <person name="Henrissat B."/>
            <person name="Van de Peer Y."/>
            <person name="Rouze P."/>
            <person name="Ellis J.G."/>
            <person name="Dodds P.N."/>
            <person name="Schein J.E."/>
            <person name="Zhong S."/>
            <person name="Hamelin R.C."/>
            <person name="Grigoriev I.V."/>
            <person name="Szabo L.J."/>
            <person name="Martin F."/>
        </authorList>
    </citation>
    <scope>NUCLEOTIDE SEQUENCE [LARGE SCALE GENOMIC DNA]</scope>
    <source>
        <strain evidence="18">98AG31 / pathotype 3-4-7</strain>
    </source>
</reference>
<comment type="similarity">
    <text evidence="3">Belongs to the RBT5 family.</text>
</comment>
<accession>F4R4R6</accession>
<comment type="subcellular location">
    <subcellularLocation>
        <location evidence="1">Cell membrane</location>
        <topology evidence="1">Lipid-anchor</topology>
        <topology evidence="1">GPI-anchor</topology>
    </subcellularLocation>
    <subcellularLocation>
        <location evidence="2">Secreted</location>
    </subcellularLocation>
</comment>
<keyword evidence="4" id="KW-1003">Cell membrane</keyword>
<evidence type="ECO:0000256" key="5">
    <source>
        <dbReference type="ARBA" id="ARBA00022525"/>
    </source>
</evidence>
<evidence type="ECO:0000256" key="13">
    <source>
        <dbReference type="ARBA" id="ARBA00023288"/>
    </source>
</evidence>
<evidence type="ECO:0000256" key="9">
    <source>
        <dbReference type="ARBA" id="ARBA00023004"/>
    </source>
</evidence>
<sequence>MFKLLNLIFIGSLFVNIGLGIDLQKRQDLSGLPGCGQSCLVTSLTTNSGGCSQTDFACLCKSETFLTASTKCYGTDCSVADSAAATAWGVKTCASIGITIPTSVISPANSSNVNNPTTNSTSNTVPINSNNSSTTGSSAKSIGSIVSAPPFEMMLFFLTILISC</sequence>
<keyword evidence="11" id="KW-1015">Disulfide bond</keyword>
<evidence type="ECO:0000256" key="6">
    <source>
        <dbReference type="ARBA" id="ARBA00022617"/>
    </source>
</evidence>
<dbReference type="HOGENOM" id="CLU_1619392_0_0_1"/>
<name>F4R4R6_MELLP</name>
<dbReference type="PANTHER" id="PTHR37928">
    <property type="entry name" value="CFEM DOMAIN PROTEIN (AFU_ORTHOLOGUE AFUA_6G14090)"/>
    <property type="match status" value="1"/>
</dbReference>
<dbReference type="Pfam" id="PF05730">
    <property type="entry name" value="CFEM"/>
    <property type="match status" value="1"/>
</dbReference>
<evidence type="ECO:0000256" key="12">
    <source>
        <dbReference type="ARBA" id="ARBA00023180"/>
    </source>
</evidence>
<feature type="chain" id="PRO_5003314793" evidence="15">
    <location>
        <begin position="21"/>
        <end position="164"/>
    </location>
</feature>
<dbReference type="KEGG" id="mlr:MELLADRAFT_114961"/>
<evidence type="ECO:0000256" key="2">
    <source>
        <dbReference type="ARBA" id="ARBA00004613"/>
    </source>
</evidence>
<gene>
    <name evidence="17" type="ORF">MELLADRAFT_114961</name>
</gene>
<dbReference type="InterPro" id="IPR008427">
    <property type="entry name" value="Extracellular_membr_CFEM_dom"/>
</dbReference>
<feature type="signal peptide" evidence="15">
    <location>
        <begin position="1"/>
        <end position="20"/>
    </location>
</feature>
<keyword evidence="10" id="KW-0472">Membrane</keyword>
<dbReference type="SMART" id="SM00747">
    <property type="entry name" value="CFEM"/>
    <property type="match status" value="1"/>
</dbReference>
<evidence type="ECO:0000256" key="1">
    <source>
        <dbReference type="ARBA" id="ARBA00004609"/>
    </source>
</evidence>
<dbReference type="GO" id="GO:0046872">
    <property type="term" value="F:metal ion binding"/>
    <property type="evidence" value="ECO:0007669"/>
    <property type="project" value="UniProtKB-KW"/>
</dbReference>
<feature type="domain" description="CFEM" evidence="16">
    <location>
        <begin position="7"/>
        <end position="120"/>
    </location>
</feature>
<dbReference type="PROSITE" id="PS52012">
    <property type="entry name" value="CFEM"/>
    <property type="match status" value="1"/>
</dbReference>
<keyword evidence="12" id="KW-0325">Glycoprotein</keyword>
<dbReference type="GO" id="GO:0005886">
    <property type="term" value="C:plasma membrane"/>
    <property type="evidence" value="ECO:0007669"/>
    <property type="project" value="UniProtKB-SubCell"/>
</dbReference>
<dbReference type="Proteomes" id="UP000001072">
    <property type="component" value="Unassembled WGS sequence"/>
</dbReference>
<proteinExistence type="inferred from homology"/>
<feature type="region of interest" description="Disordered" evidence="14">
    <location>
        <begin position="111"/>
        <end position="140"/>
    </location>
</feature>
<dbReference type="InParanoid" id="F4R4R6"/>